<dbReference type="PROSITE" id="PS01219">
    <property type="entry name" value="AMMONIUM_TRANSP"/>
    <property type="match status" value="1"/>
</dbReference>
<feature type="domain" description="Ammonium transporter AmtB-like" evidence="9">
    <location>
        <begin position="53"/>
        <end position="446"/>
    </location>
</feature>
<comment type="subcellular location">
    <subcellularLocation>
        <location evidence="8">Cell membrane</location>
        <topology evidence="8">Multi-pass membrane protein</topology>
    </subcellularLocation>
    <subcellularLocation>
        <location evidence="1">Membrane</location>
        <topology evidence="1">Multi-pass membrane protein</topology>
    </subcellularLocation>
</comment>
<dbReference type="InterPro" id="IPR029020">
    <property type="entry name" value="Ammonium/urea_transptr"/>
</dbReference>
<reference evidence="10 11" key="1">
    <citation type="submission" date="2018-11" db="EMBL/GenBank/DDBJ databases">
        <authorList>
            <person name="Peiro R."/>
            <person name="Begona"/>
            <person name="Cbmso G."/>
            <person name="Lopez M."/>
            <person name="Gonzalez S."/>
            <person name="Sacristan E."/>
            <person name="Castillo E."/>
        </authorList>
    </citation>
    <scope>NUCLEOTIDE SEQUENCE [LARGE SCALE GENOMIC DNA]</scope>
    <source>
        <strain evidence="10">Brev_genome</strain>
    </source>
</reference>
<dbReference type="RefSeq" id="WP_154725847.1">
    <property type="nucleotide sequence ID" value="NZ_UXHF01000018.1"/>
</dbReference>
<dbReference type="Pfam" id="PF00909">
    <property type="entry name" value="Ammonium_transp"/>
    <property type="match status" value="1"/>
</dbReference>
<feature type="transmembrane region" description="Helical" evidence="8">
    <location>
        <begin position="364"/>
        <end position="387"/>
    </location>
</feature>
<evidence type="ECO:0000313" key="10">
    <source>
        <dbReference type="EMBL" id="VDC49441.1"/>
    </source>
</evidence>
<dbReference type="AlphaFoldDB" id="A0A7Z9C505"/>
<dbReference type="PANTHER" id="PTHR43029">
    <property type="entry name" value="AMMONIUM TRANSPORTER MEP2"/>
    <property type="match status" value="1"/>
</dbReference>
<feature type="transmembrane region" description="Helical" evidence="8">
    <location>
        <begin position="211"/>
        <end position="232"/>
    </location>
</feature>
<feature type="transmembrane region" description="Helical" evidence="8">
    <location>
        <begin position="334"/>
        <end position="352"/>
    </location>
</feature>
<dbReference type="GO" id="GO:0008519">
    <property type="term" value="F:ammonium channel activity"/>
    <property type="evidence" value="ECO:0007669"/>
    <property type="project" value="InterPro"/>
</dbReference>
<feature type="transmembrane region" description="Helical" evidence="8">
    <location>
        <begin position="399"/>
        <end position="421"/>
    </location>
</feature>
<feature type="transmembrane region" description="Helical" evidence="8">
    <location>
        <begin position="53"/>
        <end position="76"/>
    </location>
</feature>
<sequence length="449" mass="46169">MSRVWNRLPGAVALLCLTIGLFYAGGAFAQTPVAAPALLAHQSVLELDGAGTAWLGTSTALVLLMTLPGLALFYGGMVRRKNVIATITQSVGVFAVVSLVWFIAGYSIAFGANPDAALQPYVGGLDMLFLNGVTLGTANTLLTGIPEYLFIAFQMTFAIITPALVTGAFAERMKYSGLLLFTALWSLLVYSPICHWVWGGGFLGAAGVLDFAGGAVVHVNSGVAGLVCAIFLGRRKGYGAEPIIAHNPVLTMIGASLLLVGWIGFNAGSAGAANELMGVALLNTVLAAAAAALTWKIIELIEKKKVSLIGMLSGVVAGLVAITPAAGFVDPKGAVIIGLIAGPVCYISSVWIKKLLRYDDSLDAFGIHGAGGLIGALLTGVFATTAINSLSEGANVGAQALGLAWTIAYSAVGTFVILIICKFTTGLRVSEAEEAAGLDTSLHGESLDH</sequence>
<dbReference type="GO" id="GO:0005886">
    <property type="term" value="C:plasma membrane"/>
    <property type="evidence" value="ECO:0007669"/>
    <property type="project" value="UniProtKB-SubCell"/>
</dbReference>
<dbReference type="InterPro" id="IPR024041">
    <property type="entry name" value="NH4_transpt_AmtB-like_dom"/>
</dbReference>
<feature type="transmembrane region" description="Helical" evidence="8">
    <location>
        <begin position="83"/>
        <end position="104"/>
    </location>
</feature>
<accession>A0A7Z9C505</accession>
<comment type="similarity">
    <text evidence="2 8">Belongs to the ammonia transporter channel (TC 1.A.11.2) family.</text>
</comment>
<dbReference type="SUPFAM" id="SSF111352">
    <property type="entry name" value="Ammonium transporter"/>
    <property type="match status" value="1"/>
</dbReference>
<dbReference type="PANTHER" id="PTHR43029:SF10">
    <property type="entry name" value="AMMONIUM TRANSPORTER MEP2"/>
    <property type="match status" value="1"/>
</dbReference>
<comment type="caution">
    <text evidence="10">The sequence shown here is derived from an EMBL/GenBank/DDBJ whole genome shotgun (WGS) entry which is preliminary data.</text>
</comment>
<dbReference type="InterPro" id="IPR018047">
    <property type="entry name" value="Ammonium_transpt_CS"/>
</dbReference>
<dbReference type="Gene3D" id="1.10.3430.10">
    <property type="entry name" value="Ammonium transporter AmtB like domains"/>
    <property type="match status" value="1"/>
</dbReference>
<dbReference type="InterPro" id="IPR001905">
    <property type="entry name" value="Ammonium_transpt"/>
</dbReference>
<evidence type="ECO:0000256" key="3">
    <source>
        <dbReference type="ARBA" id="ARBA00022448"/>
    </source>
</evidence>
<feature type="transmembrane region" description="Helical" evidence="8">
    <location>
        <begin position="276"/>
        <end position="295"/>
    </location>
</feature>
<evidence type="ECO:0000256" key="5">
    <source>
        <dbReference type="ARBA" id="ARBA00022989"/>
    </source>
</evidence>
<evidence type="ECO:0000256" key="8">
    <source>
        <dbReference type="RuleBase" id="RU362002"/>
    </source>
</evidence>
<evidence type="ECO:0000313" key="11">
    <source>
        <dbReference type="Proteomes" id="UP000289220"/>
    </source>
</evidence>
<keyword evidence="3 8" id="KW-0813">Transport</keyword>
<feature type="transmembrane region" description="Helical" evidence="8">
    <location>
        <begin position="244"/>
        <end position="264"/>
    </location>
</feature>
<keyword evidence="11" id="KW-1185">Reference proteome</keyword>
<evidence type="ECO:0000256" key="4">
    <source>
        <dbReference type="ARBA" id="ARBA00022692"/>
    </source>
</evidence>
<evidence type="ECO:0000259" key="9">
    <source>
        <dbReference type="Pfam" id="PF00909"/>
    </source>
</evidence>
<evidence type="ECO:0000256" key="7">
    <source>
        <dbReference type="ARBA" id="ARBA00023177"/>
    </source>
</evidence>
<keyword evidence="7 8" id="KW-0924">Ammonia transport</keyword>
<feature type="transmembrane region" description="Helical" evidence="8">
    <location>
        <begin position="148"/>
        <end position="170"/>
    </location>
</feature>
<evidence type="ECO:0000256" key="6">
    <source>
        <dbReference type="ARBA" id="ARBA00023136"/>
    </source>
</evidence>
<name>A0A7Z9C505_9CAUL</name>
<proteinExistence type="inferred from homology"/>
<keyword evidence="6 8" id="KW-0472">Membrane</keyword>
<keyword evidence="5 8" id="KW-1133">Transmembrane helix</keyword>
<keyword evidence="4 8" id="KW-0812">Transmembrane</keyword>
<evidence type="ECO:0000256" key="1">
    <source>
        <dbReference type="ARBA" id="ARBA00004141"/>
    </source>
</evidence>
<feature type="transmembrane region" description="Helical" evidence="8">
    <location>
        <begin position="177"/>
        <end position="199"/>
    </location>
</feature>
<evidence type="ECO:0000256" key="2">
    <source>
        <dbReference type="ARBA" id="ARBA00005887"/>
    </source>
</evidence>
<organism evidence="10 11">
    <name type="scientific">Brevundimonas mediterranea</name>
    <dbReference type="NCBI Taxonomy" id="74329"/>
    <lineage>
        <taxon>Bacteria</taxon>
        <taxon>Pseudomonadati</taxon>
        <taxon>Pseudomonadota</taxon>
        <taxon>Alphaproteobacteria</taxon>
        <taxon>Caulobacterales</taxon>
        <taxon>Caulobacteraceae</taxon>
        <taxon>Brevundimonas</taxon>
    </lineage>
</organism>
<dbReference type="NCBIfam" id="TIGR00836">
    <property type="entry name" value="amt"/>
    <property type="match status" value="1"/>
</dbReference>
<dbReference type="EMBL" id="UXHF01000018">
    <property type="protein sequence ID" value="VDC49441.1"/>
    <property type="molecule type" value="Genomic_DNA"/>
</dbReference>
<protein>
    <recommendedName>
        <fullName evidence="8">Ammonium transporter</fullName>
    </recommendedName>
</protein>
<dbReference type="Proteomes" id="UP000289220">
    <property type="component" value="Unassembled WGS sequence"/>
</dbReference>
<feature type="transmembrane region" description="Helical" evidence="8">
    <location>
        <begin position="307"/>
        <end position="328"/>
    </location>
</feature>
<gene>
    <name evidence="10" type="primary">amtB_1</name>
    <name evidence="10" type="ORF">BREV_BREV_01237</name>
</gene>